<comment type="caution">
    <text evidence="2">The sequence shown here is derived from an EMBL/GenBank/DDBJ whole genome shotgun (WGS) entry which is preliminary data.</text>
</comment>
<evidence type="ECO:0000313" key="3">
    <source>
        <dbReference type="Proteomes" id="UP001652445"/>
    </source>
</evidence>
<dbReference type="PANTHER" id="PTHR43377">
    <property type="entry name" value="BILIVERDIN REDUCTASE A"/>
    <property type="match status" value="1"/>
</dbReference>
<dbReference type="InterPro" id="IPR000683">
    <property type="entry name" value="Gfo/Idh/MocA-like_OxRdtase_N"/>
</dbReference>
<reference evidence="2 3" key="1">
    <citation type="submission" date="2022-09" db="EMBL/GenBank/DDBJ databases">
        <authorList>
            <person name="Han X.L."/>
            <person name="Wang Q."/>
            <person name="Lu T."/>
        </authorList>
    </citation>
    <scope>NUCLEOTIDE SEQUENCE [LARGE SCALE GENOMIC DNA]</scope>
    <source>
        <strain evidence="2 3">WQ 127069</strain>
    </source>
</reference>
<evidence type="ECO:0000313" key="2">
    <source>
        <dbReference type="EMBL" id="MCU6792231.1"/>
    </source>
</evidence>
<dbReference type="InterPro" id="IPR051450">
    <property type="entry name" value="Gfo/Idh/MocA_Oxidoreductases"/>
</dbReference>
<dbReference type="PANTHER" id="PTHR43377:SF1">
    <property type="entry name" value="BILIVERDIN REDUCTASE A"/>
    <property type="match status" value="1"/>
</dbReference>
<dbReference type="SUPFAM" id="SSF51735">
    <property type="entry name" value="NAD(P)-binding Rossmann-fold domains"/>
    <property type="match status" value="1"/>
</dbReference>
<dbReference type="Pfam" id="PF01408">
    <property type="entry name" value="GFO_IDH_MocA"/>
    <property type="match status" value="1"/>
</dbReference>
<accession>A0ABT2UDM9</accession>
<dbReference type="Gene3D" id="3.30.360.10">
    <property type="entry name" value="Dihydrodipicolinate Reductase, domain 2"/>
    <property type="match status" value="1"/>
</dbReference>
<protein>
    <submittedName>
        <fullName evidence="2">Gfo/Idh/MocA family oxidoreductase</fullName>
    </submittedName>
</protein>
<dbReference type="InterPro" id="IPR036291">
    <property type="entry name" value="NAD(P)-bd_dom_sf"/>
</dbReference>
<sequence>MRIGLIGCSSLVYNFVYDCTKHLPITLSAICDPDEQNRIRFAQRYHVPRIYTDYTEMLDQESLDAVISFPDEIDMHFMIVKACMESGVHVLTERPVCLTAEETKELLELQKKTNCHVMQRLNKRYTPAYIMAKEIMQKEEFGELTMYLAKYQASTYESEHAFIYKHIIHHLDLARYLMGELTLTHVDVKRVDPTRIGFNVSFVNESGAIGLLQSGSLQDGTYPMEQVEITGVGQLISIDNIRSVEYRRSGGVRKAGKVDALYEMNDTLKWSLNNGHMSNFSYIGFENLFYHFIHRIWEEDSPTPDLADAVKTMELVETLCAMIAMDSNAVVVK</sequence>
<organism evidence="2 3">
    <name type="scientific">Paenibacillus baimaensis</name>
    <dbReference type="NCBI Taxonomy" id="2982185"/>
    <lineage>
        <taxon>Bacteria</taxon>
        <taxon>Bacillati</taxon>
        <taxon>Bacillota</taxon>
        <taxon>Bacilli</taxon>
        <taxon>Bacillales</taxon>
        <taxon>Paenibacillaceae</taxon>
        <taxon>Paenibacillus</taxon>
    </lineage>
</organism>
<keyword evidence="3" id="KW-1185">Reference proteome</keyword>
<feature type="domain" description="Gfo/Idh/MocA-like oxidoreductase N-terminal" evidence="1">
    <location>
        <begin position="1"/>
        <end position="118"/>
    </location>
</feature>
<proteinExistence type="predicted"/>
<dbReference type="EMBL" id="JAOQIO010000022">
    <property type="protein sequence ID" value="MCU6792231.1"/>
    <property type="molecule type" value="Genomic_DNA"/>
</dbReference>
<evidence type="ECO:0000259" key="1">
    <source>
        <dbReference type="Pfam" id="PF01408"/>
    </source>
</evidence>
<dbReference type="Gene3D" id="3.40.50.720">
    <property type="entry name" value="NAD(P)-binding Rossmann-like Domain"/>
    <property type="match status" value="1"/>
</dbReference>
<name>A0ABT2UDM9_9BACL</name>
<dbReference type="Proteomes" id="UP001652445">
    <property type="component" value="Unassembled WGS sequence"/>
</dbReference>
<dbReference type="SUPFAM" id="SSF55347">
    <property type="entry name" value="Glyceraldehyde-3-phosphate dehydrogenase-like, C-terminal domain"/>
    <property type="match status" value="1"/>
</dbReference>
<gene>
    <name evidence="2" type="ORF">OB236_08835</name>
</gene>